<evidence type="ECO:0000256" key="1">
    <source>
        <dbReference type="ARBA" id="ARBA00007957"/>
    </source>
</evidence>
<gene>
    <name evidence="7" type="ORF">ACFSJD_36145</name>
</gene>
<name>A0ABW4F5X5_9PSEU</name>
<sequence>MNGQREAELSGRLRERGLRATRPRIDVLAALEDLGEHRSADEVRDRLADEGHRLPRSSVYNVLTTLVRAGLALTADAGPGPVLYEAGREWHHHFVCRRCQRVFDVDCLVGARPCLTAGGDVGIVEEAQVIFRGICAGCAATCESGSE</sequence>
<dbReference type="InterPro" id="IPR036388">
    <property type="entry name" value="WH-like_DNA-bd_sf"/>
</dbReference>
<evidence type="ECO:0000256" key="2">
    <source>
        <dbReference type="ARBA" id="ARBA00022491"/>
    </source>
</evidence>
<dbReference type="CDD" id="cd07153">
    <property type="entry name" value="Fur_like"/>
    <property type="match status" value="1"/>
</dbReference>
<evidence type="ECO:0000256" key="3">
    <source>
        <dbReference type="ARBA" id="ARBA00022833"/>
    </source>
</evidence>
<protein>
    <submittedName>
        <fullName evidence="7">Fur family transcriptional regulator</fullName>
    </submittedName>
</protein>
<keyword evidence="4" id="KW-0805">Transcription regulation</keyword>
<dbReference type="Gene3D" id="1.10.10.10">
    <property type="entry name" value="Winged helix-like DNA-binding domain superfamily/Winged helix DNA-binding domain"/>
    <property type="match status" value="1"/>
</dbReference>
<dbReference type="InterPro" id="IPR002481">
    <property type="entry name" value="FUR"/>
</dbReference>
<dbReference type="RefSeq" id="WP_344725037.1">
    <property type="nucleotide sequence ID" value="NZ_BAAAUS010000028.1"/>
</dbReference>
<dbReference type="Gene3D" id="3.30.1490.190">
    <property type="match status" value="1"/>
</dbReference>
<dbReference type="InterPro" id="IPR043135">
    <property type="entry name" value="Fur_C"/>
</dbReference>
<reference evidence="8" key="1">
    <citation type="journal article" date="2019" name="Int. J. Syst. Evol. Microbiol.">
        <title>The Global Catalogue of Microorganisms (GCM) 10K type strain sequencing project: providing services to taxonomists for standard genome sequencing and annotation.</title>
        <authorList>
            <consortium name="The Broad Institute Genomics Platform"/>
            <consortium name="The Broad Institute Genome Sequencing Center for Infectious Disease"/>
            <person name="Wu L."/>
            <person name="Ma J."/>
        </authorList>
    </citation>
    <scope>NUCLEOTIDE SEQUENCE [LARGE SCALE GENOMIC DNA]</scope>
    <source>
        <strain evidence="8">CCM 7043</strain>
    </source>
</reference>
<accession>A0ABW4F5X5</accession>
<dbReference type="EMBL" id="JBHUCO010000054">
    <property type="protein sequence ID" value="MFD1522966.1"/>
    <property type="molecule type" value="Genomic_DNA"/>
</dbReference>
<dbReference type="InterPro" id="IPR036390">
    <property type="entry name" value="WH_DNA-bd_sf"/>
</dbReference>
<evidence type="ECO:0000256" key="6">
    <source>
        <dbReference type="ARBA" id="ARBA00023163"/>
    </source>
</evidence>
<dbReference type="SUPFAM" id="SSF46785">
    <property type="entry name" value="Winged helix' DNA-binding domain"/>
    <property type="match status" value="1"/>
</dbReference>
<comment type="caution">
    <text evidence="7">The sequence shown here is derived from an EMBL/GenBank/DDBJ whole genome shotgun (WGS) entry which is preliminary data.</text>
</comment>
<dbReference type="PANTHER" id="PTHR33202:SF22">
    <property type="entry name" value="HYDROGEN PEROXIDE SENSITIVE REPRESSOR"/>
    <property type="match status" value="1"/>
</dbReference>
<organism evidence="7 8">
    <name type="scientific">Pseudonocardia yunnanensis</name>
    <dbReference type="NCBI Taxonomy" id="58107"/>
    <lineage>
        <taxon>Bacteria</taxon>
        <taxon>Bacillati</taxon>
        <taxon>Actinomycetota</taxon>
        <taxon>Actinomycetes</taxon>
        <taxon>Pseudonocardiales</taxon>
        <taxon>Pseudonocardiaceae</taxon>
        <taxon>Pseudonocardia</taxon>
    </lineage>
</organism>
<proteinExistence type="inferred from homology"/>
<evidence type="ECO:0000256" key="5">
    <source>
        <dbReference type="ARBA" id="ARBA00023125"/>
    </source>
</evidence>
<keyword evidence="6" id="KW-0804">Transcription</keyword>
<keyword evidence="5" id="KW-0238">DNA-binding</keyword>
<evidence type="ECO:0000313" key="7">
    <source>
        <dbReference type="EMBL" id="MFD1522966.1"/>
    </source>
</evidence>
<evidence type="ECO:0000256" key="4">
    <source>
        <dbReference type="ARBA" id="ARBA00023015"/>
    </source>
</evidence>
<dbReference type="Proteomes" id="UP001597114">
    <property type="component" value="Unassembled WGS sequence"/>
</dbReference>
<dbReference type="PANTHER" id="PTHR33202">
    <property type="entry name" value="ZINC UPTAKE REGULATION PROTEIN"/>
    <property type="match status" value="1"/>
</dbReference>
<dbReference type="Pfam" id="PF01475">
    <property type="entry name" value="FUR"/>
    <property type="match status" value="1"/>
</dbReference>
<keyword evidence="8" id="KW-1185">Reference proteome</keyword>
<comment type="similarity">
    <text evidence="1">Belongs to the Fur family.</text>
</comment>
<keyword evidence="2" id="KW-0678">Repressor</keyword>
<evidence type="ECO:0000313" key="8">
    <source>
        <dbReference type="Proteomes" id="UP001597114"/>
    </source>
</evidence>
<keyword evidence="3" id="KW-0862">Zinc</keyword>